<sequence>MLASRDAPAQSRLGDFIQNLERQEETNEASTASTATANWSQDPSGPASQVDSSDLSIMARQLMNELLEMEAPKPRPQSSSDANRSPNTSGENWNSFMDDCLIDIGDLDESMPEPSLALPPNEQQSGLLKPVLQPQRVAIPSGQLPVYRPPGMMKAQQQQQPMMKLPPQPRPMQIIKGQPNQGLSLLPELSLMDIETQLGNLEESPSSSAQDIVQSAFGSGSQQRPQQLVVSKQHEQVGNLLRKFTRLLGSLSVTYVMDILMISELFSYSRHVTASRSYCGTRFQAK</sequence>
<evidence type="ECO:0000313" key="3">
    <source>
        <dbReference type="Proteomes" id="UP001626550"/>
    </source>
</evidence>
<dbReference type="EMBL" id="JBJKFK010000799">
    <property type="protein sequence ID" value="KAL3315213.1"/>
    <property type="molecule type" value="Genomic_DNA"/>
</dbReference>
<gene>
    <name evidence="2" type="ORF">Ciccas_006158</name>
</gene>
<accession>A0ABD2Q6Y3</accession>
<proteinExistence type="predicted"/>
<feature type="region of interest" description="Disordered" evidence="1">
    <location>
        <begin position="71"/>
        <end position="96"/>
    </location>
</feature>
<evidence type="ECO:0000313" key="2">
    <source>
        <dbReference type="EMBL" id="KAL3315213.1"/>
    </source>
</evidence>
<reference evidence="2 3" key="1">
    <citation type="submission" date="2024-11" db="EMBL/GenBank/DDBJ databases">
        <title>Adaptive evolution of stress response genes in parasites aligns with host niche diversity.</title>
        <authorList>
            <person name="Hahn C."/>
            <person name="Resl P."/>
        </authorList>
    </citation>
    <scope>NUCLEOTIDE SEQUENCE [LARGE SCALE GENOMIC DNA]</scope>
    <source>
        <strain evidence="2">EGGRZ-B1_66</strain>
        <tissue evidence="2">Body</tissue>
    </source>
</reference>
<feature type="compositionally biased region" description="Polar residues" evidence="1">
    <location>
        <begin position="39"/>
        <end position="55"/>
    </location>
</feature>
<dbReference type="Proteomes" id="UP001626550">
    <property type="component" value="Unassembled WGS sequence"/>
</dbReference>
<name>A0ABD2Q6Y3_9PLAT</name>
<feature type="compositionally biased region" description="Polar residues" evidence="1">
    <location>
        <begin position="76"/>
        <end position="95"/>
    </location>
</feature>
<protein>
    <submittedName>
        <fullName evidence="2">Uncharacterized protein</fullName>
    </submittedName>
</protein>
<comment type="caution">
    <text evidence="2">The sequence shown here is derived from an EMBL/GenBank/DDBJ whole genome shotgun (WGS) entry which is preliminary data.</text>
</comment>
<organism evidence="2 3">
    <name type="scientific">Cichlidogyrus casuarinus</name>
    <dbReference type="NCBI Taxonomy" id="1844966"/>
    <lineage>
        <taxon>Eukaryota</taxon>
        <taxon>Metazoa</taxon>
        <taxon>Spiralia</taxon>
        <taxon>Lophotrochozoa</taxon>
        <taxon>Platyhelminthes</taxon>
        <taxon>Monogenea</taxon>
        <taxon>Monopisthocotylea</taxon>
        <taxon>Dactylogyridea</taxon>
        <taxon>Ancyrocephalidae</taxon>
        <taxon>Cichlidogyrus</taxon>
    </lineage>
</organism>
<evidence type="ECO:0000256" key="1">
    <source>
        <dbReference type="SAM" id="MobiDB-lite"/>
    </source>
</evidence>
<dbReference type="AlphaFoldDB" id="A0ABD2Q6Y3"/>
<feature type="compositionally biased region" description="Low complexity" evidence="1">
    <location>
        <begin position="28"/>
        <end position="38"/>
    </location>
</feature>
<keyword evidence="3" id="KW-1185">Reference proteome</keyword>
<feature type="region of interest" description="Disordered" evidence="1">
    <location>
        <begin position="1"/>
        <end position="56"/>
    </location>
</feature>